<protein>
    <submittedName>
        <fullName evidence="1">Uncharacterized protein</fullName>
    </submittedName>
</protein>
<sequence>MWNKKIKSAGLHCHTDRNRNKKKWTKYLSWYNIFAIFHKHPVMYSVECSIGFSHSLF</sequence>
<dbReference type="AlphaFoldDB" id="A0A0E9SLC7"/>
<name>A0A0E9SLC7_ANGAN</name>
<organism evidence="1">
    <name type="scientific">Anguilla anguilla</name>
    <name type="common">European freshwater eel</name>
    <name type="synonym">Muraena anguilla</name>
    <dbReference type="NCBI Taxonomy" id="7936"/>
    <lineage>
        <taxon>Eukaryota</taxon>
        <taxon>Metazoa</taxon>
        <taxon>Chordata</taxon>
        <taxon>Craniata</taxon>
        <taxon>Vertebrata</taxon>
        <taxon>Euteleostomi</taxon>
        <taxon>Actinopterygii</taxon>
        <taxon>Neopterygii</taxon>
        <taxon>Teleostei</taxon>
        <taxon>Anguilliformes</taxon>
        <taxon>Anguillidae</taxon>
        <taxon>Anguilla</taxon>
    </lineage>
</organism>
<reference evidence="1" key="2">
    <citation type="journal article" date="2015" name="Fish Shellfish Immunol.">
        <title>Early steps in the European eel (Anguilla anguilla)-Vibrio vulnificus interaction in the gills: Role of the RtxA13 toxin.</title>
        <authorList>
            <person name="Callol A."/>
            <person name="Pajuelo D."/>
            <person name="Ebbesson L."/>
            <person name="Teles M."/>
            <person name="MacKenzie S."/>
            <person name="Amaro C."/>
        </authorList>
    </citation>
    <scope>NUCLEOTIDE SEQUENCE</scope>
</reference>
<evidence type="ECO:0000313" key="1">
    <source>
        <dbReference type="EMBL" id="JAH42131.1"/>
    </source>
</evidence>
<reference evidence="1" key="1">
    <citation type="submission" date="2014-11" db="EMBL/GenBank/DDBJ databases">
        <authorList>
            <person name="Amaro Gonzalez C."/>
        </authorList>
    </citation>
    <scope>NUCLEOTIDE SEQUENCE</scope>
</reference>
<dbReference type="EMBL" id="GBXM01066446">
    <property type="protein sequence ID" value="JAH42131.1"/>
    <property type="molecule type" value="Transcribed_RNA"/>
</dbReference>
<accession>A0A0E9SLC7</accession>
<proteinExistence type="predicted"/>